<evidence type="ECO:0008006" key="4">
    <source>
        <dbReference type="Google" id="ProtNLM"/>
    </source>
</evidence>
<protein>
    <recommendedName>
        <fullName evidence="4">Cytidyltransferase-like domain-containing protein</fullName>
    </recommendedName>
</protein>
<proteinExistence type="predicted"/>
<evidence type="ECO:0000256" key="1">
    <source>
        <dbReference type="SAM" id="MobiDB-lite"/>
    </source>
</evidence>
<dbReference type="PANTHER" id="PTHR10695:SF46">
    <property type="entry name" value="BIFUNCTIONAL COENZYME A SYNTHASE-RELATED"/>
    <property type="match status" value="1"/>
</dbReference>
<dbReference type="AlphaFoldDB" id="A0A1B8GRZ1"/>
<dbReference type="GO" id="GO:0015937">
    <property type="term" value="P:coenzyme A biosynthetic process"/>
    <property type="evidence" value="ECO:0007669"/>
    <property type="project" value="TreeGrafter"/>
</dbReference>
<gene>
    <name evidence="2" type="ORF">VE01_03640</name>
</gene>
<dbReference type="Gene3D" id="3.40.50.620">
    <property type="entry name" value="HUPs"/>
    <property type="match status" value="1"/>
</dbReference>
<dbReference type="OrthoDB" id="330671at2759"/>
<dbReference type="GeneID" id="28837026"/>
<dbReference type="GO" id="GO:0004140">
    <property type="term" value="F:dephospho-CoA kinase activity"/>
    <property type="evidence" value="ECO:0007669"/>
    <property type="project" value="TreeGrafter"/>
</dbReference>
<evidence type="ECO:0000313" key="3">
    <source>
        <dbReference type="Proteomes" id="UP000091956"/>
    </source>
</evidence>
<dbReference type="STRING" id="342668.A0A1B8GRZ1"/>
<dbReference type="EMBL" id="KV460216">
    <property type="protein sequence ID" value="OBT98602.1"/>
    <property type="molecule type" value="Genomic_DNA"/>
</dbReference>
<reference evidence="2 3" key="1">
    <citation type="submission" date="2016-03" db="EMBL/GenBank/DDBJ databases">
        <title>Comparative genomics of Pseudogymnoascus destructans, the fungus causing white-nose syndrome of bats.</title>
        <authorList>
            <person name="Palmer J.M."/>
            <person name="Drees K.P."/>
            <person name="Foster J.T."/>
            <person name="Lindner D.L."/>
        </authorList>
    </citation>
    <scope>NUCLEOTIDE SEQUENCE [LARGE SCALE GENOMIC DNA]</scope>
    <source>
        <strain evidence="2 3">UAMH 10579</strain>
    </source>
</reference>
<dbReference type="InterPro" id="IPR014729">
    <property type="entry name" value="Rossmann-like_a/b/a_fold"/>
</dbReference>
<reference evidence="3" key="2">
    <citation type="journal article" date="2018" name="Nat. Commun.">
        <title>Extreme sensitivity to ultraviolet light in the fungal pathogen causing white-nose syndrome of bats.</title>
        <authorList>
            <person name="Palmer J.M."/>
            <person name="Drees K.P."/>
            <person name="Foster J.T."/>
            <person name="Lindner D.L."/>
        </authorList>
    </citation>
    <scope>NUCLEOTIDE SEQUENCE [LARGE SCALE GENOMIC DNA]</scope>
    <source>
        <strain evidence="3">UAMH 10579</strain>
    </source>
</reference>
<dbReference type="Proteomes" id="UP000091956">
    <property type="component" value="Unassembled WGS sequence"/>
</dbReference>
<keyword evidence="3" id="KW-1185">Reference proteome</keyword>
<sequence>MSTSSTPSLLLLPPPPQSLDRASLKAAYLPAFTAALADLASARVSPIAVLDIAVPWPALRGQAEKPRSHLFRESQHLLAELYSLISLVCAQKGIELDGPGGIDPRVLLVEYDPSQPPPSYQGSSNSPAAAAGGPIIDLQTLALTRRSWNLIFSVDGEQGQQVFQRYSTLANTHSPPLRGHIRTVPGETTVVAKTASSSPPPYPSSKTHSVVAVGGTFDHLHAGHKLLLTATALMLQPPAISTSQPPHRRLIIGVTGDELLKNKKYAEQLESWKRREEGVINFLLPILSFTTLPTPEDITRTHFDTPVVNGRGVSTHLKSANLTIECVEIQDPFGPTITDAVVSALVVSGETRDGGKAVNDKREEKGWAALEVFEIDVLDAGEEDEGGNGGGSKTEGFAAKISSTAIRRRRAEESGKASL</sequence>
<feature type="compositionally biased region" description="Basic and acidic residues" evidence="1">
    <location>
        <begin position="410"/>
        <end position="419"/>
    </location>
</feature>
<dbReference type="SUPFAM" id="SSF52374">
    <property type="entry name" value="Nucleotidylyl transferase"/>
    <property type="match status" value="1"/>
</dbReference>
<organism evidence="2 3">
    <name type="scientific">Pseudogymnoascus verrucosus</name>
    <dbReference type="NCBI Taxonomy" id="342668"/>
    <lineage>
        <taxon>Eukaryota</taxon>
        <taxon>Fungi</taxon>
        <taxon>Dikarya</taxon>
        <taxon>Ascomycota</taxon>
        <taxon>Pezizomycotina</taxon>
        <taxon>Leotiomycetes</taxon>
        <taxon>Thelebolales</taxon>
        <taxon>Thelebolaceae</taxon>
        <taxon>Pseudogymnoascus</taxon>
    </lineage>
</organism>
<name>A0A1B8GRZ1_9PEZI</name>
<accession>A0A1B8GRZ1</accession>
<dbReference type="PANTHER" id="PTHR10695">
    <property type="entry name" value="DEPHOSPHO-COA KINASE-RELATED"/>
    <property type="match status" value="1"/>
</dbReference>
<feature type="region of interest" description="Disordered" evidence="1">
    <location>
        <begin position="379"/>
        <end position="419"/>
    </location>
</feature>
<dbReference type="RefSeq" id="XP_018132335.1">
    <property type="nucleotide sequence ID" value="XM_018273125.2"/>
</dbReference>
<evidence type="ECO:0000313" key="2">
    <source>
        <dbReference type="EMBL" id="OBT98602.1"/>
    </source>
</evidence>